<dbReference type="Gene3D" id="1.20.1070.10">
    <property type="entry name" value="Rhodopsin 7-helix transmembrane proteins"/>
    <property type="match status" value="1"/>
</dbReference>
<dbReference type="PANTHER" id="PTHR46641:SF2">
    <property type="entry name" value="FMRFAMIDE RECEPTOR"/>
    <property type="match status" value="1"/>
</dbReference>
<keyword evidence="4 6" id="KW-0472">Membrane</keyword>
<accession>A0A814G8D1</accession>
<evidence type="ECO:0000256" key="1">
    <source>
        <dbReference type="ARBA" id="ARBA00004370"/>
    </source>
</evidence>
<keyword evidence="2 6" id="KW-0812">Transmembrane</keyword>
<dbReference type="InterPro" id="IPR052954">
    <property type="entry name" value="GPCR-Ligand_Int"/>
</dbReference>
<feature type="transmembrane region" description="Helical" evidence="6">
    <location>
        <begin position="150"/>
        <end position="176"/>
    </location>
</feature>
<dbReference type="InterPro" id="IPR017452">
    <property type="entry name" value="GPCR_Rhodpsn_7TM"/>
</dbReference>
<organism evidence="8 9">
    <name type="scientific">Rotaria sordida</name>
    <dbReference type="NCBI Taxonomy" id="392033"/>
    <lineage>
        <taxon>Eukaryota</taxon>
        <taxon>Metazoa</taxon>
        <taxon>Spiralia</taxon>
        <taxon>Gnathifera</taxon>
        <taxon>Rotifera</taxon>
        <taxon>Eurotatoria</taxon>
        <taxon>Bdelloidea</taxon>
        <taxon>Philodinida</taxon>
        <taxon>Philodinidae</taxon>
        <taxon>Rotaria</taxon>
    </lineage>
</organism>
<dbReference type="EMBL" id="CAJNOO010000606">
    <property type="protein sequence ID" value="CAF0990624.1"/>
    <property type="molecule type" value="Genomic_DNA"/>
</dbReference>
<dbReference type="InterPro" id="IPR000276">
    <property type="entry name" value="GPCR_Rhodpsn"/>
</dbReference>
<dbReference type="PANTHER" id="PTHR46641">
    <property type="entry name" value="FMRFAMIDE RECEPTOR-RELATED"/>
    <property type="match status" value="1"/>
</dbReference>
<comment type="caution">
    <text evidence="8">The sequence shown here is derived from an EMBL/GenBank/DDBJ whole genome shotgun (WGS) entry which is preliminary data.</text>
</comment>
<proteinExistence type="predicted"/>
<dbReference type="GO" id="GO:0004930">
    <property type="term" value="F:G protein-coupled receptor activity"/>
    <property type="evidence" value="ECO:0007669"/>
    <property type="project" value="InterPro"/>
</dbReference>
<gene>
    <name evidence="8" type="ORF">RFH988_LOCUS13634</name>
</gene>
<feature type="domain" description="G-protein coupled receptors family 1 profile" evidence="7">
    <location>
        <begin position="7"/>
        <end position="264"/>
    </location>
</feature>
<feature type="transmembrane region" description="Helical" evidence="6">
    <location>
        <begin position="25"/>
        <end position="48"/>
    </location>
</feature>
<feature type="compositionally biased region" description="Acidic residues" evidence="5">
    <location>
        <begin position="461"/>
        <end position="473"/>
    </location>
</feature>
<evidence type="ECO:0000256" key="3">
    <source>
        <dbReference type="ARBA" id="ARBA00022989"/>
    </source>
</evidence>
<sequence>MFFGLIGHIINIIIFTRPNLISNSCCNYCLASSCVSIIQILFGQLFRMLKAGYHIPIPSLWWCRIRTFFLYSTSLASIILITLASADRYVSSCSQVKYRQWANIKVARRLILIVLIISAVCRSHILSFFVIDEDEEDECWAPGTTDYRLIFDIVFLITHGLIFPVLLGTFGFLTIYNIRQRRQSDQQNGASILRQHRIRDFQRMTLIQTASAIVFTLPYAIHKLYRTVTASSSKSPENLAWERLIMSIVRLLWFLHDSGAFYIYSLSSVKFRHELLKFLKKHRPRRASVILYILKTTLKLIEKSEFNVNELSVLFDDVLNPIAAQAQSFWIWMTETTSNTINGTNATSSQLTLSDQLYRQAKIDEENRHLKKKNRKLMVNYQKTRKKSSKKSDIAVINDNDDDIYPTVKITRDGELPEGAIESGTEDNDHDVRVGKNKKKTIEKQEQSSKSKSKHKRESSDYEELLSPAEEEENRPTSTSPPPPATAEKLKKKNHHQKQQQQC</sequence>
<name>A0A814G8D1_9BILA</name>
<evidence type="ECO:0000256" key="5">
    <source>
        <dbReference type="SAM" id="MobiDB-lite"/>
    </source>
</evidence>
<evidence type="ECO:0000256" key="2">
    <source>
        <dbReference type="ARBA" id="ARBA00022692"/>
    </source>
</evidence>
<reference evidence="8" key="1">
    <citation type="submission" date="2021-02" db="EMBL/GenBank/DDBJ databases">
        <authorList>
            <person name="Nowell W R."/>
        </authorList>
    </citation>
    <scope>NUCLEOTIDE SEQUENCE</scope>
</reference>
<feature type="transmembrane region" description="Helical" evidence="6">
    <location>
        <begin position="110"/>
        <end position="130"/>
    </location>
</feature>
<evidence type="ECO:0000256" key="4">
    <source>
        <dbReference type="ARBA" id="ARBA00023136"/>
    </source>
</evidence>
<feature type="region of interest" description="Disordered" evidence="5">
    <location>
        <begin position="415"/>
        <end position="503"/>
    </location>
</feature>
<dbReference type="GO" id="GO:0016020">
    <property type="term" value="C:membrane"/>
    <property type="evidence" value="ECO:0007669"/>
    <property type="project" value="UniProtKB-SubCell"/>
</dbReference>
<dbReference type="Pfam" id="PF00001">
    <property type="entry name" value="7tm_1"/>
    <property type="match status" value="1"/>
</dbReference>
<keyword evidence="3 6" id="KW-1133">Transmembrane helix</keyword>
<feature type="compositionally biased region" description="Basic residues" evidence="5">
    <location>
        <begin position="490"/>
        <end position="503"/>
    </location>
</feature>
<dbReference type="Proteomes" id="UP000663882">
    <property type="component" value="Unassembled WGS sequence"/>
</dbReference>
<evidence type="ECO:0000313" key="8">
    <source>
        <dbReference type="EMBL" id="CAF0990624.1"/>
    </source>
</evidence>
<evidence type="ECO:0000256" key="6">
    <source>
        <dbReference type="SAM" id="Phobius"/>
    </source>
</evidence>
<dbReference type="PROSITE" id="PS50262">
    <property type="entry name" value="G_PROTEIN_RECEP_F1_2"/>
    <property type="match status" value="1"/>
</dbReference>
<evidence type="ECO:0000259" key="7">
    <source>
        <dbReference type="PROSITE" id="PS50262"/>
    </source>
</evidence>
<protein>
    <recommendedName>
        <fullName evidence="7">G-protein coupled receptors family 1 profile domain-containing protein</fullName>
    </recommendedName>
</protein>
<evidence type="ECO:0000313" key="9">
    <source>
        <dbReference type="Proteomes" id="UP000663882"/>
    </source>
</evidence>
<comment type="subcellular location">
    <subcellularLocation>
        <location evidence="1">Membrane</location>
    </subcellularLocation>
</comment>
<feature type="compositionally biased region" description="Basic and acidic residues" evidence="5">
    <location>
        <begin position="430"/>
        <end position="449"/>
    </location>
</feature>
<dbReference type="SUPFAM" id="SSF81321">
    <property type="entry name" value="Family A G protein-coupled receptor-like"/>
    <property type="match status" value="1"/>
</dbReference>
<dbReference type="AlphaFoldDB" id="A0A814G8D1"/>
<feature type="transmembrane region" description="Helical" evidence="6">
    <location>
        <begin position="68"/>
        <end position="90"/>
    </location>
</feature>
<feature type="transmembrane region" description="Helical" evidence="6">
    <location>
        <begin position="204"/>
        <end position="225"/>
    </location>
</feature>